<keyword evidence="3" id="KW-1185">Reference proteome</keyword>
<dbReference type="Proteomes" id="UP001550210">
    <property type="component" value="Unassembled WGS sequence"/>
</dbReference>
<organism evidence="2 3">
    <name type="scientific">Streptomyces ossamyceticus</name>
    <dbReference type="NCBI Taxonomy" id="249581"/>
    <lineage>
        <taxon>Bacteria</taxon>
        <taxon>Bacillati</taxon>
        <taxon>Actinomycetota</taxon>
        <taxon>Actinomycetes</taxon>
        <taxon>Kitasatosporales</taxon>
        <taxon>Streptomycetaceae</taxon>
        <taxon>Streptomyces</taxon>
    </lineage>
</organism>
<protein>
    <submittedName>
        <fullName evidence="2">DUF4240 domain-containing protein</fullName>
    </submittedName>
</protein>
<reference evidence="2 3" key="1">
    <citation type="submission" date="2024-06" db="EMBL/GenBank/DDBJ databases">
        <title>The Natural Products Discovery Center: Release of the First 8490 Sequenced Strains for Exploring Actinobacteria Biosynthetic Diversity.</title>
        <authorList>
            <person name="Kalkreuter E."/>
            <person name="Kautsar S.A."/>
            <person name="Yang D."/>
            <person name="Bader C.D."/>
            <person name="Teijaro C.N."/>
            <person name="Fluegel L."/>
            <person name="Davis C.M."/>
            <person name="Simpson J.R."/>
            <person name="Lauterbach L."/>
            <person name="Steele A.D."/>
            <person name="Gui C."/>
            <person name="Meng S."/>
            <person name="Li G."/>
            <person name="Viehrig K."/>
            <person name="Ye F."/>
            <person name="Su P."/>
            <person name="Kiefer A.F."/>
            <person name="Nichols A."/>
            <person name="Cepeda A.J."/>
            <person name="Yan W."/>
            <person name="Fan B."/>
            <person name="Jiang Y."/>
            <person name="Adhikari A."/>
            <person name="Zheng C.-J."/>
            <person name="Schuster L."/>
            <person name="Cowan T.M."/>
            <person name="Smanski M.J."/>
            <person name="Chevrette M.G."/>
            <person name="De Carvalho L.P.S."/>
            <person name="Shen B."/>
        </authorList>
    </citation>
    <scope>NUCLEOTIDE SEQUENCE [LARGE SCALE GENOMIC DNA]</scope>
    <source>
        <strain evidence="2 3">NPDC006434</strain>
    </source>
</reference>
<accession>A0ABV2V6N7</accession>
<evidence type="ECO:0000313" key="3">
    <source>
        <dbReference type="Proteomes" id="UP001550210"/>
    </source>
</evidence>
<evidence type="ECO:0000259" key="1">
    <source>
        <dbReference type="Pfam" id="PF14024"/>
    </source>
</evidence>
<dbReference type="InterPro" id="IPR025334">
    <property type="entry name" value="DUF4240"/>
</dbReference>
<dbReference type="EMBL" id="JBEXPZ010000054">
    <property type="protein sequence ID" value="MET9849495.1"/>
    <property type="molecule type" value="Genomic_DNA"/>
</dbReference>
<gene>
    <name evidence="2" type="ORF">ABZZ21_34070</name>
</gene>
<dbReference type="RefSeq" id="WP_355402099.1">
    <property type="nucleotide sequence ID" value="NZ_JBEGHN010000012.1"/>
</dbReference>
<name>A0ABV2V6N7_9ACTN</name>
<dbReference type="Pfam" id="PF14024">
    <property type="entry name" value="DUF4240"/>
    <property type="match status" value="1"/>
</dbReference>
<comment type="caution">
    <text evidence="2">The sequence shown here is derived from an EMBL/GenBank/DDBJ whole genome shotgun (WGS) entry which is preliminary data.</text>
</comment>
<proteinExistence type="predicted"/>
<evidence type="ECO:0000313" key="2">
    <source>
        <dbReference type="EMBL" id="MET9849495.1"/>
    </source>
</evidence>
<feature type="domain" description="DUF4240" evidence="1">
    <location>
        <begin position="1"/>
        <end position="134"/>
    </location>
</feature>
<sequence length="185" mass="20610">MDVNEFWSIVDEARRTAGAPEEPDGARAVAERAAALLAARPAGEIVAAQQILWDLLGTSYRAPLWAAAYTINGGCSDDGFDYFRGWLVLQGREVFERAVTDPDSLAGSPVIRRASEDWAEVECERTLGIAWDAHRAATGEDLPPDCFRIRYPALDPSWNFDFDDWAETERRLPRLAALYARHRAA</sequence>